<reference evidence="4 5" key="1">
    <citation type="submission" date="2016-09" db="EMBL/GenBank/DDBJ databases">
        <title>Genome-resolved meta-omics ties microbial dynamics to process performance in biotechnology for thiocyanate degradation.</title>
        <authorList>
            <person name="Kantor R.S."/>
            <person name="Huddy R.J."/>
            <person name="Iyer R."/>
            <person name="Thomas B.C."/>
            <person name="Brown C.T."/>
            <person name="Anantharaman K."/>
            <person name="Tringe S."/>
            <person name="Hettich R.L."/>
            <person name="Harrison S.T."/>
            <person name="Banfield J.F."/>
        </authorList>
    </citation>
    <scope>NUCLEOTIDE SEQUENCE [LARGE SCALE GENOMIC DNA]</scope>
    <source>
        <strain evidence="4">59-99</strain>
    </source>
</reference>
<evidence type="ECO:0000256" key="1">
    <source>
        <dbReference type="ARBA" id="ARBA00022679"/>
    </source>
</evidence>
<dbReference type="Pfam" id="PF00534">
    <property type="entry name" value="Glycos_transf_1"/>
    <property type="match status" value="1"/>
</dbReference>
<dbReference type="GO" id="GO:0016757">
    <property type="term" value="F:glycosyltransferase activity"/>
    <property type="evidence" value="ECO:0007669"/>
    <property type="project" value="InterPro"/>
</dbReference>
<name>A0A1M3KY18_9BACT</name>
<evidence type="ECO:0000259" key="3">
    <source>
        <dbReference type="Pfam" id="PF13439"/>
    </source>
</evidence>
<organism evidence="4 5">
    <name type="scientific">Candidatus Kapaibacterium thiocyanatum</name>
    <dbReference type="NCBI Taxonomy" id="1895771"/>
    <lineage>
        <taxon>Bacteria</taxon>
        <taxon>Pseudomonadati</taxon>
        <taxon>Candidatus Kapaibacteriota</taxon>
        <taxon>Candidatus Kapaibacteriia</taxon>
        <taxon>Candidatus Kapaibacteriales</taxon>
        <taxon>Candidatus Kapaibacteriaceae</taxon>
        <taxon>Candidatus Kapaibacterium</taxon>
    </lineage>
</organism>
<feature type="domain" description="Glycosyl transferase family 1" evidence="2">
    <location>
        <begin position="187"/>
        <end position="323"/>
    </location>
</feature>
<dbReference type="GO" id="GO:0009103">
    <property type="term" value="P:lipopolysaccharide biosynthetic process"/>
    <property type="evidence" value="ECO:0007669"/>
    <property type="project" value="TreeGrafter"/>
</dbReference>
<comment type="caution">
    <text evidence="4">The sequence shown here is derived from an EMBL/GenBank/DDBJ whole genome shotgun (WGS) entry which is preliminary data.</text>
</comment>
<evidence type="ECO:0000313" key="4">
    <source>
        <dbReference type="EMBL" id="OJX57308.1"/>
    </source>
</evidence>
<dbReference type="Gene3D" id="3.40.50.2000">
    <property type="entry name" value="Glycogen Phosphorylase B"/>
    <property type="match status" value="2"/>
</dbReference>
<dbReference type="EMBL" id="MKVH01000024">
    <property type="protein sequence ID" value="OJX57308.1"/>
    <property type="molecule type" value="Genomic_DNA"/>
</dbReference>
<accession>A0A1M3KY18</accession>
<dbReference type="Proteomes" id="UP000184233">
    <property type="component" value="Unassembled WGS sequence"/>
</dbReference>
<dbReference type="Pfam" id="PF13439">
    <property type="entry name" value="Glyco_transf_4"/>
    <property type="match status" value="1"/>
</dbReference>
<dbReference type="PANTHER" id="PTHR46401:SF2">
    <property type="entry name" value="GLYCOSYLTRANSFERASE WBBK-RELATED"/>
    <property type="match status" value="1"/>
</dbReference>
<evidence type="ECO:0008006" key="6">
    <source>
        <dbReference type="Google" id="ProtNLM"/>
    </source>
</evidence>
<dbReference type="PANTHER" id="PTHR46401">
    <property type="entry name" value="GLYCOSYLTRANSFERASE WBBK-RELATED"/>
    <property type="match status" value="1"/>
</dbReference>
<dbReference type="InterPro" id="IPR001296">
    <property type="entry name" value="Glyco_trans_1"/>
</dbReference>
<feature type="domain" description="Glycosyltransferase subfamily 4-like N-terminal" evidence="3">
    <location>
        <begin position="16"/>
        <end position="164"/>
    </location>
</feature>
<gene>
    <name evidence="4" type="ORF">BGO89_12560</name>
</gene>
<evidence type="ECO:0000313" key="5">
    <source>
        <dbReference type="Proteomes" id="UP000184233"/>
    </source>
</evidence>
<keyword evidence="1" id="KW-0808">Transferase</keyword>
<proteinExistence type="predicted"/>
<dbReference type="STRING" id="1895771.BGO89_12560"/>
<sequence>MSVGLDVSTLCTPTPTGIGRYTDHLARALVEAEVDVRYFVKSSRKGREGAMDPDMKHAVRYYLPGLPVIIRRPQVVHATDAYYPTVPGAGHVVTIHDLAIFREETRHIEGYTSDVFRERGARRLNALLRWADGICVPSRATASDLMEMFGVDAARITVTPLGCDHIDPVRSHRDAVVLDTFGLEAGRYSLFIGHVSIRKNLPAMIEAMKRTRHAAHHPFVVAGADSMGAERIHEAARGTNTIFTGYRTEEETQVLLRNAACLVFATYYEGFGIPVLEAMRCGVPVVAGSYGAAREAGGPHAVYADPFDVDSIAAAIDEAWNIPDAGRDEGRRHADAYTWKNTAIRTIDAYRRAPGR</sequence>
<dbReference type="SUPFAM" id="SSF53756">
    <property type="entry name" value="UDP-Glycosyltransferase/glycogen phosphorylase"/>
    <property type="match status" value="1"/>
</dbReference>
<evidence type="ECO:0000259" key="2">
    <source>
        <dbReference type="Pfam" id="PF00534"/>
    </source>
</evidence>
<dbReference type="InterPro" id="IPR028098">
    <property type="entry name" value="Glyco_trans_4-like_N"/>
</dbReference>
<dbReference type="CDD" id="cd03809">
    <property type="entry name" value="GT4_MtfB-like"/>
    <property type="match status" value="1"/>
</dbReference>
<protein>
    <recommendedName>
        <fullName evidence="6">Glycosyl transferase family 1 domain-containing protein</fullName>
    </recommendedName>
</protein>
<dbReference type="AlphaFoldDB" id="A0A1M3KY18"/>